<evidence type="ECO:0000256" key="7">
    <source>
        <dbReference type="ARBA" id="ARBA00047550"/>
    </source>
</evidence>
<evidence type="ECO:0000256" key="1">
    <source>
        <dbReference type="ARBA" id="ARBA00005104"/>
    </source>
</evidence>
<accession>A0ABD4TK15</accession>
<comment type="catalytic activity">
    <reaction evidence="7">
        <text>2,5-diamino-6-(1-D-ribitylamino)pyrimidin-4(3H)-one 5'-phosphate + NAD(+) = 2,5-diamino-6-(1-D-ribosylamino)pyrimidin-4(3H)-one 5'-phosphate + NADH + H(+)</text>
        <dbReference type="Rhea" id="RHEA:27274"/>
        <dbReference type="ChEBI" id="CHEBI:15378"/>
        <dbReference type="ChEBI" id="CHEBI:57540"/>
        <dbReference type="ChEBI" id="CHEBI:57945"/>
        <dbReference type="ChEBI" id="CHEBI:58890"/>
        <dbReference type="ChEBI" id="CHEBI:59545"/>
        <dbReference type="EC" id="1.1.1.302"/>
    </reaction>
</comment>
<sequence>MRPYIIINAAMSADGKLSTRERRQVRISGADDFARVDRMRADCDAILVGIGTVQSDDPSLTVKSPALREERLARSGEENPVRIVLDSKAETPVTADILRKGGGVRIIAVSEEADLEKVRALSEYADIITCGRDSVDLQHLMEELGRRGISLLMVEGGGTVIWSFLSQGLFDELNVYIGSMIIGGKTAPTLADGEGFVDDTIFPRLILDYAGQMDDGLLVRWKRRE</sequence>
<dbReference type="InterPro" id="IPR002734">
    <property type="entry name" value="RibDG_C"/>
</dbReference>
<dbReference type="AlphaFoldDB" id="A0ABD4TK15"/>
<dbReference type="InterPro" id="IPR006401">
    <property type="entry name" value="Rib_reduct_arc"/>
</dbReference>
<dbReference type="PANTHER" id="PTHR38011">
    <property type="entry name" value="DIHYDROFOLATE REDUCTASE FAMILY PROTEIN (AFU_ORTHOLOGUE AFUA_8G06820)"/>
    <property type="match status" value="1"/>
</dbReference>
<evidence type="ECO:0000256" key="6">
    <source>
        <dbReference type="ARBA" id="ARBA00023002"/>
    </source>
</evidence>
<comment type="similarity">
    <text evidence="2">Belongs to the HTP reductase family.</text>
</comment>
<dbReference type="EMBL" id="VOTZ01000005">
    <property type="protein sequence ID" value="MCQ1538094.1"/>
    <property type="molecule type" value="Genomic_DNA"/>
</dbReference>
<keyword evidence="6 11" id="KW-0560">Oxidoreductase</keyword>
<dbReference type="GO" id="GO:0016491">
    <property type="term" value="F:oxidoreductase activity"/>
    <property type="evidence" value="ECO:0007669"/>
    <property type="project" value="UniProtKB-UniRule"/>
</dbReference>
<dbReference type="NCBIfam" id="TIGR01508">
    <property type="entry name" value="rib_reduct_arch"/>
    <property type="match status" value="1"/>
</dbReference>
<comment type="subunit">
    <text evidence="3">Homodimer.</text>
</comment>
<evidence type="ECO:0000256" key="5">
    <source>
        <dbReference type="ARBA" id="ARBA00022857"/>
    </source>
</evidence>
<organism evidence="11 12">
    <name type="scientific">Methanocalculus taiwanensis</name>
    <dbReference type="NCBI Taxonomy" id="106207"/>
    <lineage>
        <taxon>Archaea</taxon>
        <taxon>Methanobacteriati</taxon>
        <taxon>Methanobacteriota</taxon>
        <taxon>Stenosarchaea group</taxon>
        <taxon>Methanomicrobia</taxon>
        <taxon>Methanomicrobiales</taxon>
        <taxon>Methanocalculaceae</taxon>
        <taxon>Methanocalculus</taxon>
    </lineage>
</organism>
<evidence type="ECO:0000256" key="4">
    <source>
        <dbReference type="ARBA" id="ARBA00022619"/>
    </source>
</evidence>
<dbReference type="GO" id="GO:0009231">
    <property type="term" value="P:riboflavin biosynthetic process"/>
    <property type="evidence" value="ECO:0007669"/>
    <property type="project" value="UniProtKB-KW"/>
</dbReference>
<comment type="pathway">
    <text evidence="1">Cofactor biosynthesis; riboflavin biosynthesis.</text>
</comment>
<dbReference type="PANTHER" id="PTHR38011:SF7">
    <property type="entry name" value="2,5-DIAMINO-6-RIBOSYLAMINO-4(3H)-PYRIMIDINONE 5'-PHOSPHATE REDUCTASE"/>
    <property type="match status" value="1"/>
</dbReference>
<name>A0ABD4TK15_9EURY</name>
<dbReference type="Gene3D" id="3.40.430.10">
    <property type="entry name" value="Dihydrofolate Reductase, subunit A"/>
    <property type="match status" value="1"/>
</dbReference>
<evidence type="ECO:0000313" key="11">
    <source>
        <dbReference type="EMBL" id="MCQ1538094.1"/>
    </source>
</evidence>
<evidence type="ECO:0000313" key="12">
    <source>
        <dbReference type="Proteomes" id="UP001524383"/>
    </source>
</evidence>
<dbReference type="RefSeq" id="WP_255332025.1">
    <property type="nucleotide sequence ID" value="NZ_VOTZ01000005.1"/>
</dbReference>
<evidence type="ECO:0000256" key="3">
    <source>
        <dbReference type="ARBA" id="ARBA00011738"/>
    </source>
</evidence>
<keyword evidence="12" id="KW-1185">Reference proteome</keyword>
<dbReference type="InterPro" id="IPR050765">
    <property type="entry name" value="Riboflavin_Biosynth_HTPR"/>
</dbReference>
<evidence type="ECO:0000259" key="10">
    <source>
        <dbReference type="Pfam" id="PF01872"/>
    </source>
</evidence>
<proteinExistence type="inferred from homology"/>
<dbReference type="NCBIfam" id="TIGR00227">
    <property type="entry name" value="ribD_Cterm"/>
    <property type="match status" value="1"/>
</dbReference>
<comment type="catalytic activity">
    <reaction evidence="8">
        <text>2,5-diamino-6-(1-D-ribitylamino)pyrimidin-4(3H)-one 5'-phosphate + NADP(+) = 2,5-diamino-6-(1-D-ribosylamino)pyrimidin-4(3H)-one 5'-phosphate + NADPH + H(+)</text>
        <dbReference type="Rhea" id="RHEA:27278"/>
        <dbReference type="ChEBI" id="CHEBI:15378"/>
        <dbReference type="ChEBI" id="CHEBI:57783"/>
        <dbReference type="ChEBI" id="CHEBI:58349"/>
        <dbReference type="ChEBI" id="CHEBI:58890"/>
        <dbReference type="ChEBI" id="CHEBI:59545"/>
        <dbReference type="EC" id="1.1.1.302"/>
    </reaction>
</comment>
<feature type="domain" description="Bacterial bifunctional deaminase-reductase C-terminal" evidence="10">
    <location>
        <begin position="3"/>
        <end position="214"/>
    </location>
</feature>
<evidence type="ECO:0000256" key="2">
    <source>
        <dbReference type="ARBA" id="ARBA00009723"/>
    </source>
</evidence>
<evidence type="ECO:0000256" key="9">
    <source>
        <dbReference type="NCBIfam" id="TIGR01508"/>
    </source>
</evidence>
<evidence type="ECO:0000256" key="8">
    <source>
        <dbReference type="ARBA" id="ARBA00049020"/>
    </source>
</evidence>
<gene>
    <name evidence="11" type="ORF">FTO68_03690</name>
</gene>
<dbReference type="Pfam" id="PF01872">
    <property type="entry name" value="RibD_C"/>
    <property type="match status" value="1"/>
</dbReference>
<keyword evidence="4" id="KW-0686">Riboflavin biosynthesis</keyword>
<protein>
    <recommendedName>
        <fullName evidence="9">2,5-diamino-6-(ribosylamino)-4(3H)-pyrimidinone 5'-phosphate reductase</fullName>
        <ecNumber evidence="9">1.1.1.302</ecNumber>
    </recommendedName>
</protein>
<dbReference type="Proteomes" id="UP001524383">
    <property type="component" value="Unassembled WGS sequence"/>
</dbReference>
<dbReference type="EC" id="1.1.1.302" evidence="9"/>
<keyword evidence="5" id="KW-0521">NADP</keyword>
<dbReference type="InterPro" id="IPR024072">
    <property type="entry name" value="DHFR-like_dom_sf"/>
</dbReference>
<reference evidence="11 12" key="1">
    <citation type="submission" date="2019-08" db="EMBL/GenBank/DDBJ databases">
        <authorList>
            <person name="Chen S.-C."/>
            <person name="Lai M.-C."/>
            <person name="You Y.-T."/>
        </authorList>
    </citation>
    <scope>NUCLEOTIDE SEQUENCE [LARGE SCALE GENOMIC DNA]</scope>
    <source>
        <strain evidence="11 12">P2F9704a</strain>
    </source>
</reference>
<dbReference type="SUPFAM" id="SSF53597">
    <property type="entry name" value="Dihydrofolate reductase-like"/>
    <property type="match status" value="1"/>
</dbReference>
<comment type="caution">
    <text evidence="11">The sequence shown here is derived from an EMBL/GenBank/DDBJ whole genome shotgun (WGS) entry which is preliminary data.</text>
</comment>
<dbReference type="InterPro" id="IPR011549">
    <property type="entry name" value="RibD_C"/>
</dbReference>